<keyword evidence="7" id="KW-0106">Calcium</keyword>
<keyword evidence="4" id="KW-0107">Calcium channel</keyword>
<dbReference type="GO" id="GO:0098703">
    <property type="term" value="P:calcium ion import across plasma membrane"/>
    <property type="evidence" value="ECO:0007669"/>
    <property type="project" value="TreeGrafter"/>
</dbReference>
<comment type="subcellular location">
    <subcellularLocation>
        <location evidence="1">Membrane</location>
        <topology evidence="1">Multi-pass membrane protein</topology>
    </subcellularLocation>
</comment>
<dbReference type="Gene3D" id="1.10.287.70">
    <property type="match status" value="1"/>
</dbReference>
<keyword evidence="5 15" id="KW-0812">Transmembrane</keyword>
<dbReference type="PANTHER" id="PTHR45628:SF9">
    <property type="entry name" value="VOLTAGE-DEPENDENT L-TYPE CALCIUM CHANNEL SUBUNIT ALPHA-1S"/>
    <property type="match status" value="1"/>
</dbReference>
<dbReference type="InterPro" id="IPR014873">
    <property type="entry name" value="VDCC_a1su_IQ"/>
</dbReference>
<keyword evidence="14" id="KW-0407">Ion channel</keyword>
<gene>
    <name evidence="17" type="ORF">MMEN_LOCUS17071</name>
</gene>
<dbReference type="EMBL" id="CAJRST010036555">
    <property type="protein sequence ID" value="CAG5987921.1"/>
    <property type="molecule type" value="Genomic_DNA"/>
</dbReference>
<evidence type="ECO:0000256" key="10">
    <source>
        <dbReference type="ARBA" id="ARBA00023065"/>
    </source>
</evidence>
<dbReference type="Proteomes" id="UP000677803">
    <property type="component" value="Unassembled WGS sequence"/>
</dbReference>
<evidence type="ECO:0000256" key="9">
    <source>
        <dbReference type="ARBA" id="ARBA00022989"/>
    </source>
</evidence>
<keyword evidence="10" id="KW-0406">Ion transport</keyword>
<dbReference type="Pfam" id="PF00520">
    <property type="entry name" value="Ion_trans"/>
    <property type="match status" value="1"/>
</dbReference>
<evidence type="ECO:0000256" key="1">
    <source>
        <dbReference type="ARBA" id="ARBA00004141"/>
    </source>
</evidence>
<evidence type="ECO:0000256" key="7">
    <source>
        <dbReference type="ARBA" id="ARBA00022837"/>
    </source>
</evidence>
<keyword evidence="12" id="KW-1015">Disulfide bond</keyword>
<keyword evidence="9 15" id="KW-1133">Transmembrane helix</keyword>
<evidence type="ECO:0000256" key="8">
    <source>
        <dbReference type="ARBA" id="ARBA00022882"/>
    </source>
</evidence>
<keyword evidence="3" id="KW-0109">Calcium transport</keyword>
<dbReference type="InterPro" id="IPR050599">
    <property type="entry name" value="VDCC_alpha-1_subunit"/>
</dbReference>
<dbReference type="SMART" id="SM01062">
    <property type="entry name" value="Ca_chan_IQ"/>
    <property type="match status" value="1"/>
</dbReference>
<comment type="caution">
    <text evidence="17">The sequence shown here is derived from an EMBL/GenBank/DDBJ whole genome shotgun (WGS) entry which is preliminary data.</text>
</comment>
<evidence type="ECO:0000313" key="17">
    <source>
        <dbReference type="EMBL" id="CAG5987921.1"/>
    </source>
</evidence>
<dbReference type="PANTHER" id="PTHR45628">
    <property type="entry name" value="VOLTAGE-DEPENDENT CALCIUM CHANNEL TYPE A SUBUNIT ALPHA-1"/>
    <property type="match status" value="1"/>
</dbReference>
<evidence type="ECO:0000256" key="12">
    <source>
        <dbReference type="ARBA" id="ARBA00023157"/>
    </source>
</evidence>
<feature type="transmembrane region" description="Helical" evidence="15">
    <location>
        <begin position="43"/>
        <end position="67"/>
    </location>
</feature>
<dbReference type="GO" id="GO:0005509">
    <property type="term" value="F:calcium ion binding"/>
    <property type="evidence" value="ECO:0007669"/>
    <property type="project" value="InterPro"/>
</dbReference>
<dbReference type="OrthoDB" id="431720at2759"/>
<dbReference type="GO" id="GO:0005891">
    <property type="term" value="C:voltage-gated calcium channel complex"/>
    <property type="evidence" value="ECO:0007669"/>
    <property type="project" value="TreeGrafter"/>
</dbReference>
<keyword evidence="2" id="KW-0813">Transport</keyword>
<evidence type="ECO:0000259" key="16">
    <source>
        <dbReference type="PROSITE" id="PS50222"/>
    </source>
</evidence>
<evidence type="ECO:0000256" key="6">
    <source>
        <dbReference type="ARBA" id="ARBA00022737"/>
    </source>
</evidence>
<evidence type="ECO:0000256" key="15">
    <source>
        <dbReference type="SAM" id="Phobius"/>
    </source>
</evidence>
<evidence type="ECO:0000256" key="3">
    <source>
        <dbReference type="ARBA" id="ARBA00022568"/>
    </source>
</evidence>
<evidence type="ECO:0000256" key="2">
    <source>
        <dbReference type="ARBA" id="ARBA00022448"/>
    </source>
</evidence>
<dbReference type="Pfam" id="PF16905">
    <property type="entry name" value="GPHH"/>
    <property type="match status" value="2"/>
</dbReference>
<dbReference type="InterPro" id="IPR031649">
    <property type="entry name" value="GPHH_dom"/>
</dbReference>
<dbReference type="InterPro" id="IPR005821">
    <property type="entry name" value="Ion_trans_dom"/>
</dbReference>
<evidence type="ECO:0000256" key="13">
    <source>
        <dbReference type="ARBA" id="ARBA00023180"/>
    </source>
</evidence>
<dbReference type="Pfam" id="PF08763">
    <property type="entry name" value="Ca_chan_IQ"/>
    <property type="match status" value="2"/>
</dbReference>
<dbReference type="GO" id="GO:0008331">
    <property type="term" value="F:high voltage-gated calcium channel activity"/>
    <property type="evidence" value="ECO:0007669"/>
    <property type="project" value="TreeGrafter"/>
</dbReference>
<dbReference type="PROSITE" id="PS50222">
    <property type="entry name" value="EF_HAND_2"/>
    <property type="match status" value="2"/>
</dbReference>
<dbReference type="SUPFAM" id="SSF47473">
    <property type="entry name" value="EF-hand"/>
    <property type="match status" value="1"/>
</dbReference>
<keyword evidence="11 15" id="KW-0472">Membrane</keyword>
<sequence>MRRRCATGEAWHEVMLASMYGKKCDPKSDFLPGEEFTCGSNFAIIYFMSFYMLCAFLIINLFVAVIMDNFDYLTRDWSILGPQHLDEFKKIWAEYDPEATGRIKHLDVVTLLRRIPPPLGFGKFCPHRIACKRLVSMNMPLNSDGTVTFNATLFALVRTALKIKTEGNFEQANEELRGIIKKIWKRTSMKLLDQIINLFVAVIMDNFDYLTRDWSILGPQHLDEFKKIWAEYDPEATGRIKHLDVVTLLRRIPPPLGFGKFCPHRIACKRLVSMNMPLNSDGTVTFNATLFALVRTALKIKTEGNFEQANEELRGIIKKIWKRTSMKLLDQVIPPIGDDEVTVGKFYATFLIQDYFRKLKKRQEEYYGFRPNKKNATNEIQAGLRNIVEEAPAELHRTISGDLIEEDSDEGGEGILRVSRDGSVQLSRSLLHDVPQPRLKRIKHGIKHGIKLYKTV</sequence>
<reference evidence="17" key="1">
    <citation type="submission" date="2021-05" db="EMBL/GenBank/DDBJ databases">
        <authorList>
            <person name="Tigano A."/>
        </authorList>
    </citation>
    <scope>NUCLEOTIDE SEQUENCE</scope>
</reference>
<proteinExistence type="predicted"/>
<keyword evidence="13" id="KW-0325">Glycoprotein</keyword>
<accession>A0A8S4BNF2</accession>
<organism evidence="17 18">
    <name type="scientific">Menidia menidia</name>
    <name type="common">Atlantic silverside</name>
    <dbReference type="NCBI Taxonomy" id="238744"/>
    <lineage>
        <taxon>Eukaryota</taxon>
        <taxon>Metazoa</taxon>
        <taxon>Chordata</taxon>
        <taxon>Craniata</taxon>
        <taxon>Vertebrata</taxon>
        <taxon>Euteleostomi</taxon>
        <taxon>Actinopterygii</taxon>
        <taxon>Neopterygii</taxon>
        <taxon>Teleostei</taxon>
        <taxon>Neoteleostei</taxon>
        <taxon>Acanthomorphata</taxon>
        <taxon>Ovalentaria</taxon>
        <taxon>Atherinomorphae</taxon>
        <taxon>Atheriniformes</taxon>
        <taxon>Atherinopsidae</taxon>
        <taxon>Menidiinae</taxon>
        <taxon>Menidia</taxon>
    </lineage>
</organism>
<evidence type="ECO:0000313" key="18">
    <source>
        <dbReference type="Proteomes" id="UP000677803"/>
    </source>
</evidence>
<dbReference type="Gene3D" id="6.10.250.2180">
    <property type="match status" value="1"/>
</dbReference>
<keyword evidence="18" id="KW-1185">Reference proteome</keyword>
<keyword evidence="8" id="KW-0851">Voltage-gated channel</keyword>
<name>A0A8S4BNF2_9TELE</name>
<protein>
    <submittedName>
        <fullName evidence="17">(Atlantic silverside) hypothetical protein</fullName>
    </submittedName>
</protein>
<dbReference type="FunFam" id="1.10.238.10:FF:000063">
    <property type="entry name" value="Voltage-dependent N-type calcium channel subunit alpha"/>
    <property type="match status" value="2"/>
</dbReference>
<evidence type="ECO:0000256" key="14">
    <source>
        <dbReference type="ARBA" id="ARBA00023303"/>
    </source>
</evidence>
<dbReference type="InterPro" id="IPR011992">
    <property type="entry name" value="EF-hand-dom_pair"/>
</dbReference>
<dbReference type="InterPro" id="IPR002048">
    <property type="entry name" value="EF_hand_dom"/>
</dbReference>
<feature type="domain" description="EF-hand" evidence="16">
    <location>
        <begin position="83"/>
        <end position="118"/>
    </location>
</feature>
<evidence type="ECO:0000256" key="11">
    <source>
        <dbReference type="ARBA" id="ARBA00023136"/>
    </source>
</evidence>
<feature type="domain" description="EF-hand" evidence="16">
    <location>
        <begin position="220"/>
        <end position="255"/>
    </location>
</feature>
<dbReference type="AlphaFoldDB" id="A0A8S4BNF2"/>
<evidence type="ECO:0000256" key="5">
    <source>
        <dbReference type="ARBA" id="ARBA00022692"/>
    </source>
</evidence>
<dbReference type="Gene3D" id="1.10.238.10">
    <property type="entry name" value="EF-hand"/>
    <property type="match status" value="1"/>
</dbReference>
<evidence type="ECO:0000256" key="4">
    <source>
        <dbReference type="ARBA" id="ARBA00022673"/>
    </source>
</evidence>
<keyword evidence="6" id="KW-0677">Repeat</keyword>